<organism evidence="2 3">
    <name type="scientific">Candidatus Cryptobacteroides gallistercoris</name>
    <dbReference type="NCBI Taxonomy" id="2840765"/>
    <lineage>
        <taxon>Bacteria</taxon>
        <taxon>Pseudomonadati</taxon>
        <taxon>Bacteroidota</taxon>
        <taxon>Bacteroidia</taxon>
        <taxon>Bacteroidales</taxon>
        <taxon>Candidatus Cryptobacteroides</taxon>
    </lineage>
</organism>
<feature type="compositionally biased region" description="Acidic residues" evidence="1">
    <location>
        <begin position="44"/>
        <end position="58"/>
    </location>
</feature>
<dbReference type="AlphaFoldDB" id="A0A940DQ25"/>
<evidence type="ECO:0000256" key="1">
    <source>
        <dbReference type="SAM" id="MobiDB-lite"/>
    </source>
</evidence>
<dbReference type="PROSITE" id="PS51257">
    <property type="entry name" value="PROKAR_LIPOPROTEIN"/>
    <property type="match status" value="1"/>
</dbReference>
<accession>A0A940DQ25</accession>
<reference evidence="2" key="2">
    <citation type="journal article" date="2021" name="PeerJ">
        <title>Extensive microbial diversity within the chicken gut microbiome revealed by metagenomics and culture.</title>
        <authorList>
            <person name="Gilroy R."/>
            <person name="Ravi A."/>
            <person name="Getino M."/>
            <person name="Pursley I."/>
            <person name="Horton D.L."/>
            <person name="Alikhan N.F."/>
            <person name="Baker D."/>
            <person name="Gharbi K."/>
            <person name="Hall N."/>
            <person name="Watson M."/>
            <person name="Adriaenssens E.M."/>
            <person name="Foster-Nyarko E."/>
            <person name="Jarju S."/>
            <person name="Secka A."/>
            <person name="Antonio M."/>
            <person name="Oren A."/>
            <person name="Chaudhuri R.R."/>
            <person name="La Ragione R."/>
            <person name="Hildebrand F."/>
            <person name="Pallen M.J."/>
        </authorList>
    </citation>
    <scope>NUCLEOTIDE SEQUENCE</scope>
    <source>
        <strain evidence="2">F1-3629</strain>
    </source>
</reference>
<evidence type="ECO:0000313" key="3">
    <source>
        <dbReference type="Proteomes" id="UP000771749"/>
    </source>
</evidence>
<reference evidence="2" key="1">
    <citation type="submission" date="2020-10" db="EMBL/GenBank/DDBJ databases">
        <authorList>
            <person name="Gilroy R."/>
        </authorList>
    </citation>
    <scope>NUCLEOTIDE SEQUENCE</scope>
    <source>
        <strain evidence="2">F1-3629</strain>
    </source>
</reference>
<proteinExistence type="predicted"/>
<dbReference type="EMBL" id="JADIMJ010000036">
    <property type="protein sequence ID" value="MBO8453527.1"/>
    <property type="molecule type" value="Genomic_DNA"/>
</dbReference>
<feature type="region of interest" description="Disordered" evidence="1">
    <location>
        <begin position="33"/>
        <end position="62"/>
    </location>
</feature>
<name>A0A940DQ25_9BACT</name>
<dbReference type="Proteomes" id="UP000771749">
    <property type="component" value="Unassembled WGS sequence"/>
</dbReference>
<evidence type="ECO:0008006" key="4">
    <source>
        <dbReference type="Google" id="ProtNLM"/>
    </source>
</evidence>
<sequence length="140" mass="15786">MRRNTLMCIYRMMLRIPLLLLVPLFFVVTSCEQAEEPLPQEKPGEDEPEPDPDPEPETAPDQKLTFVFVGTSVDIPLITGPDFKEGTIFWGDGMEEPYSENVSHDYPGNGTFEVVVETQDAEEIHFDNIAGVTSIDFSEF</sequence>
<gene>
    <name evidence="2" type="ORF">IAC07_02235</name>
</gene>
<evidence type="ECO:0000313" key="2">
    <source>
        <dbReference type="EMBL" id="MBO8453527.1"/>
    </source>
</evidence>
<comment type="caution">
    <text evidence="2">The sequence shown here is derived from an EMBL/GenBank/DDBJ whole genome shotgun (WGS) entry which is preliminary data.</text>
</comment>
<protein>
    <recommendedName>
        <fullName evidence="4">PKD domain-containing protein</fullName>
    </recommendedName>
</protein>